<gene>
    <name evidence="1" type="ORF">AMELA_G00217700</name>
</gene>
<dbReference type="AlphaFoldDB" id="A0A7J6A1J8"/>
<evidence type="ECO:0000313" key="1">
    <source>
        <dbReference type="EMBL" id="KAF4076670.1"/>
    </source>
</evidence>
<dbReference type="Proteomes" id="UP000593565">
    <property type="component" value="Unassembled WGS sequence"/>
</dbReference>
<keyword evidence="2" id="KW-1185">Reference proteome</keyword>
<name>A0A7J6A1J8_AMEME</name>
<proteinExistence type="predicted"/>
<reference evidence="1 2" key="1">
    <citation type="submission" date="2020-02" db="EMBL/GenBank/DDBJ databases">
        <title>A chromosome-scale genome assembly of the black bullhead catfish (Ameiurus melas).</title>
        <authorList>
            <person name="Wen M."/>
            <person name="Zham M."/>
            <person name="Cabau C."/>
            <person name="Klopp C."/>
            <person name="Donnadieu C."/>
            <person name="Roques C."/>
            <person name="Bouchez O."/>
            <person name="Lampietro C."/>
            <person name="Jouanno E."/>
            <person name="Herpin A."/>
            <person name="Louis A."/>
            <person name="Berthelot C."/>
            <person name="Parey E."/>
            <person name="Roest-Crollius H."/>
            <person name="Braasch I."/>
            <person name="Postlethwait J."/>
            <person name="Robinson-Rechavi M."/>
            <person name="Echchiki A."/>
            <person name="Begum T."/>
            <person name="Montfort J."/>
            <person name="Schartl M."/>
            <person name="Bobe J."/>
            <person name="Guiguen Y."/>
        </authorList>
    </citation>
    <scope>NUCLEOTIDE SEQUENCE [LARGE SCALE GENOMIC DNA]</scope>
    <source>
        <strain evidence="1">M_S1</strain>
        <tissue evidence="1">Blood</tissue>
    </source>
</reference>
<sequence>MAAHQLKFNLSKTELLIIPGDSSAHQDLMISMDNSQISPSVTASNLGVTMVNQLFFSSHIANLTHSCQFILFTIRRISPFLSTQATKVLVQTFVILRQEYCNLLFNLCN</sequence>
<accession>A0A7J6A1J8</accession>
<dbReference type="EMBL" id="JAAGNN010000019">
    <property type="protein sequence ID" value="KAF4076670.1"/>
    <property type="molecule type" value="Genomic_DNA"/>
</dbReference>
<organism evidence="1 2">
    <name type="scientific">Ameiurus melas</name>
    <name type="common">Black bullhead</name>
    <name type="synonym">Silurus melas</name>
    <dbReference type="NCBI Taxonomy" id="219545"/>
    <lineage>
        <taxon>Eukaryota</taxon>
        <taxon>Metazoa</taxon>
        <taxon>Chordata</taxon>
        <taxon>Craniata</taxon>
        <taxon>Vertebrata</taxon>
        <taxon>Euteleostomi</taxon>
        <taxon>Actinopterygii</taxon>
        <taxon>Neopterygii</taxon>
        <taxon>Teleostei</taxon>
        <taxon>Ostariophysi</taxon>
        <taxon>Siluriformes</taxon>
        <taxon>Ictaluridae</taxon>
        <taxon>Ameiurus</taxon>
    </lineage>
</organism>
<evidence type="ECO:0000313" key="2">
    <source>
        <dbReference type="Proteomes" id="UP000593565"/>
    </source>
</evidence>
<protein>
    <submittedName>
        <fullName evidence="1">Uncharacterized protein</fullName>
    </submittedName>
</protein>
<comment type="caution">
    <text evidence="1">The sequence shown here is derived from an EMBL/GenBank/DDBJ whole genome shotgun (WGS) entry which is preliminary data.</text>
</comment>
<dbReference type="PANTHER" id="PTHR33332">
    <property type="entry name" value="REVERSE TRANSCRIPTASE DOMAIN-CONTAINING PROTEIN"/>
    <property type="match status" value="1"/>
</dbReference>